<organism evidence="2">
    <name type="scientific">Hexamita inflata</name>
    <dbReference type="NCBI Taxonomy" id="28002"/>
    <lineage>
        <taxon>Eukaryota</taxon>
        <taxon>Metamonada</taxon>
        <taxon>Diplomonadida</taxon>
        <taxon>Hexamitidae</taxon>
        <taxon>Hexamitinae</taxon>
        <taxon>Hexamita</taxon>
    </lineage>
</organism>
<dbReference type="EMBL" id="CAXDID020000024">
    <property type="protein sequence ID" value="CAL5990082.1"/>
    <property type="molecule type" value="Genomic_DNA"/>
</dbReference>
<sequence length="251" mass="29340">MNDYILQNDQIQEFLQGHTQRNENPRKNVNTNDDTVPKPGYTLLGRRRMDNTAFQYMINWVFNNVRNTPIPEICELCKKPYKEGHEQDCKKINKLNIAAHDRFANFLERILRKRYQARKVCKDNDNRLEDRTKPDISIVVNGVQIYLDIGITWDLDKYYALQPQEKVNLPPAIYPEIRNLQNQINQEGPQVPNQINETMRQRQPPSNANTTEQPPVQTEGNNEQRETETREPVSGNQVSESGKTEWAQMTS</sequence>
<dbReference type="GO" id="GO:0003964">
    <property type="term" value="F:RNA-directed DNA polymerase activity"/>
    <property type="evidence" value="ECO:0007669"/>
    <property type="project" value="UniProtKB-KW"/>
</dbReference>
<dbReference type="Proteomes" id="UP001642409">
    <property type="component" value="Unassembled WGS sequence"/>
</dbReference>
<name>A0AA86NMR5_9EUKA</name>
<feature type="region of interest" description="Disordered" evidence="1">
    <location>
        <begin position="199"/>
        <end position="251"/>
    </location>
</feature>
<reference evidence="2" key="1">
    <citation type="submission" date="2023-06" db="EMBL/GenBank/DDBJ databases">
        <authorList>
            <person name="Kurt Z."/>
        </authorList>
    </citation>
    <scope>NUCLEOTIDE SEQUENCE</scope>
</reference>
<evidence type="ECO:0000313" key="3">
    <source>
        <dbReference type="EMBL" id="CAL5990082.1"/>
    </source>
</evidence>
<accession>A0AA86NMR5</accession>
<reference evidence="3 4" key="2">
    <citation type="submission" date="2024-07" db="EMBL/GenBank/DDBJ databases">
        <authorList>
            <person name="Akdeniz Z."/>
        </authorList>
    </citation>
    <scope>NUCLEOTIDE SEQUENCE [LARGE SCALE GENOMIC DNA]</scope>
</reference>
<feature type="compositionally biased region" description="Polar residues" evidence="1">
    <location>
        <begin position="199"/>
        <end position="221"/>
    </location>
</feature>
<proteinExistence type="predicted"/>
<keyword evidence="2" id="KW-0548">Nucleotidyltransferase</keyword>
<feature type="region of interest" description="Disordered" evidence="1">
    <location>
        <begin position="18"/>
        <end position="37"/>
    </location>
</feature>
<evidence type="ECO:0000256" key="1">
    <source>
        <dbReference type="SAM" id="MobiDB-lite"/>
    </source>
</evidence>
<comment type="caution">
    <text evidence="2">The sequence shown here is derived from an EMBL/GenBank/DDBJ whole genome shotgun (WGS) entry which is preliminary data.</text>
</comment>
<feature type="compositionally biased region" description="Basic and acidic residues" evidence="1">
    <location>
        <begin position="222"/>
        <end position="231"/>
    </location>
</feature>
<keyword evidence="4" id="KW-1185">Reference proteome</keyword>
<evidence type="ECO:0000313" key="2">
    <source>
        <dbReference type="EMBL" id="CAI9922414.1"/>
    </source>
</evidence>
<feature type="compositionally biased region" description="Polar residues" evidence="1">
    <location>
        <begin position="234"/>
        <end position="251"/>
    </location>
</feature>
<evidence type="ECO:0000313" key="4">
    <source>
        <dbReference type="Proteomes" id="UP001642409"/>
    </source>
</evidence>
<gene>
    <name evidence="2" type="ORF">HINF_LOCUS10059</name>
    <name evidence="3" type="ORF">HINF_LOCUS11176</name>
</gene>
<protein>
    <submittedName>
        <fullName evidence="2 3">Reverse transcriptase/endonuclease</fullName>
    </submittedName>
</protein>
<keyword evidence="2" id="KW-0808">Transferase</keyword>
<dbReference type="AlphaFoldDB" id="A0AA86NMR5"/>
<keyword evidence="2" id="KW-0695">RNA-directed DNA polymerase</keyword>
<dbReference type="EMBL" id="CATOUU010000248">
    <property type="protein sequence ID" value="CAI9922414.1"/>
    <property type="molecule type" value="Genomic_DNA"/>
</dbReference>